<protein>
    <recommendedName>
        <fullName evidence="3">VapC45 PIN like domain-containing protein</fullName>
    </recommendedName>
</protein>
<comment type="caution">
    <text evidence="1">The sequence shown here is derived from an EMBL/GenBank/DDBJ whole genome shotgun (WGS) entry which is preliminary data.</text>
</comment>
<reference evidence="1 2" key="1">
    <citation type="submission" date="2018-03" db="EMBL/GenBank/DDBJ databases">
        <title>Genomic Encyclopedia of Archaeal and Bacterial Type Strains, Phase II (KMG-II): from individual species to whole genera.</title>
        <authorList>
            <person name="Goeker M."/>
        </authorList>
    </citation>
    <scope>NUCLEOTIDE SEQUENCE [LARGE SCALE GENOMIC DNA]</scope>
    <source>
        <strain evidence="1 2">DSM 28057</strain>
    </source>
</reference>
<gene>
    <name evidence="1" type="ORF">CLV48_11017</name>
</gene>
<dbReference type="OrthoDB" id="9897998at2"/>
<name>A0A2P8DYC9_9BACT</name>
<dbReference type="AlphaFoldDB" id="A0A2P8DYC9"/>
<evidence type="ECO:0000313" key="1">
    <source>
        <dbReference type="EMBL" id="PSL02235.1"/>
    </source>
</evidence>
<sequence>MKALKILIDPCYPEPLVNSLMTIHELQEEKRFEIFSWYDGIEHNFPLAETIFLAVDHSKKGLTEVNIKQIEEGYRLFVMKVDGVLDFFEFAMTVFRVWPFIIEKSRENKNKKFCYTFKYGGRKLNRMKGIPIY</sequence>
<dbReference type="EMBL" id="PYGF01000010">
    <property type="protein sequence ID" value="PSL02235.1"/>
    <property type="molecule type" value="Genomic_DNA"/>
</dbReference>
<dbReference type="RefSeq" id="WP_106568264.1">
    <property type="nucleotide sequence ID" value="NZ_PYGF01000010.1"/>
</dbReference>
<organism evidence="1 2">
    <name type="scientific">Cecembia rubra</name>
    <dbReference type="NCBI Taxonomy" id="1485585"/>
    <lineage>
        <taxon>Bacteria</taxon>
        <taxon>Pseudomonadati</taxon>
        <taxon>Bacteroidota</taxon>
        <taxon>Cytophagia</taxon>
        <taxon>Cytophagales</taxon>
        <taxon>Cyclobacteriaceae</taxon>
        <taxon>Cecembia</taxon>
    </lineage>
</organism>
<dbReference type="Proteomes" id="UP000240708">
    <property type="component" value="Unassembled WGS sequence"/>
</dbReference>
<keyword evidence="2" id="KW-1185">Reference proteome</keyword>
<evidence type="ECO:0008006" key="3">
    <source>
        <dbReference type="Google" id="ProtNLM"/>
    </source>
</evidence>
<evidence type="ECO:0000313" key="2">
    <source>
        <dbReference type="Proteomes" id="UP000240708"/>
    </source>
</evidence>
<accession>A0A2P8DYC9</accession>
<proteinExistence type="predicted"/>